<proteinExistence type="predicted"/>
<organism evidence="1 2">
    <name type="scientific">Tanacetum coccineum</name>
    <dbReference type="NCBI Taxonomy" id="301880"/>
    <lineage>
        <taxon>Eukaryota</taxon>
        <taxon>Viridiplantae</taxon>
        <taxon>Streptophyta</taxon>
        <taxon>Embryophyta</taxon>
        <taxon>Tracheophyta</taxon>
        <taxon>Spermatophyta</taxon>
        <taxon>Magnoliopsida</taxon>
        <taxon>eudicotyledons</taxon>
        <taxon>Gunneridae</taxon>
        <taxon>Pentapetalae</taxon>
        <taxon>asterids</taxon>
        <taxon>campanulids</taxon>
        <taxon>Asterales</taxon>
        <taxon>Asteraceae</taxon>
        <taxon>Asteroideae</taxon>
        <taxon>Anthemideae</taxon>
        <taxon>Anthemidinae</taxon>
        <taxon>Tanacetum</taxon>
    </lineage>
</organism>
<dbReference type="EMBL" id="BQNB010012941">
    <property type="protein sequence ID" value="GJT09849.1"/>
    <property type="molecule type" value="Genomic_DNA"/>
</dbReference>
<keyword evidence="2" id="KW-1185">Reference proteome</keyword>
<reference evidence="1" key="1">
    <citation type="journal article" date="2022" name="Int. J. Mol. Sci.">
        <title>Draft Genome of Tanacetum Coccineum: Genomic Comparison of Closely Related Tanacetum-Family Plants.</title>
        <authorList>
            <person name="Yamashiro T."/>
            <person name="Shiraishi A."/>
            <person name="Nakayama K."/>
            <person name="Satake H."/>
        </authorList>
    </citation>
    <scope>NUCLEOTIDE SEQUENCE</scope>
</reference>
<sequence>MSSNTSSKKGFMSLELKLTSNSKRGLEKVTESSCGTLMEEKSSHEGKTFLLSLLEFILGFLMGLDKFLSTKNKVVYELALAVDSRIFFTPAFTFSSMSSTDWRQAN</sequence>
<reference evidence="1" key="2">
    <citation type="submission" date="2022-01" db="EMBL/GenBank/DDBJ databases">
        <authorList>
            <person name="Yamashiro T."/>
            <person name="Shiraishi A."/>
            <person name="Satake H."/>
            <person name="Nakayama K."/>
        </authorList>
    </citation>
    <scope>NUCLEOTIDE SEQUENCE</scope>
</reference>
<evidence type="ECO:0000313" key="2">
    <source>
        <dbReference type="Proteomes" id="UP001151760"/>
    </source>
</evidence>
<accession>A0ABQ5BAA0</accession>
<dbReference type="Proteomes" id="UP001151760">
    <property type="component" value="Unassembled WGS sequence"/>
</dbReference>
<gene>
    <name evidence="1" type="ORF">Tco_0856891</name>
</gene>
<evidence type="ECO:0000313" key="1">
    <source>
        <dbReference type="EMBL" id="GJT09849.1"/>
    </source>
</evidence>
<protein>
    <submittedName>
        <fullName evidence="1">Uncharacterized protein</fullName>
    </submittedName>
</protein>
<comment type="caution">
    <text evidence="1">The sequence shown here is derived from an EMBL/GenBank/DDBJ whole genome shotgun (WGS) entry which is preliminary data.</text>
</comment>
<name>A0ABQ5BAA0_9ASTR</name>